<dbReference type="PANTHER" id="PTHR42944:SF1">
    <property type="entry name" value="ADENINE DNA GLYCOSYLASE"/>
    <property type="match status" value="1"/>
</dbReference>
<dbReference type="GO" id="GO:0032357">
    <property type="term" value="F:oxidized purine DNA binding"/>
    <property type="evidence" value="ECO:0007669"/>
    <property type="project" value="TreeGrafter"/>
</dbReference>
<evidence type="ECO:0000256" key="12">
    <source>
        <dbReference type="ARBA" id="ARBA00023204"/>
    </source>
</evidence>
<evidence type="ECO:0000256" key="9">
    <source>
        <dbReference type="ARBA" id="ARBA00022801"/>
    </source>
</evidence>
<dbReference type="GO" id="GO:0046872">
    <property type="term" value="F:metal ion binding"/>
    <property type="evidence" value="ECO:0007669"/>
    <property type="project" value="UniProtKB-UniRule"/>
</dbReference>
<evidence type="ECO:0000256" key="13">
    <source>
        <dbReference type="ARBA" id="ARBA00023295"/>
    </source>
</evidence>
<keyword evidence="17" id="KW-1185">Reference proteome</keyword>
<dbReference type="PROSITE" id="PS00764">
    <property type="entry name" value="ENDONUCLEASE_III_1"/>
    <property type="match status" value="1"/>
</dbReference>
<dbReference type="InterPro" id="IPR003651">
    <property type="entry name" value="Endonuclease3_FeS-loop_motif"/>
</dbReference>
<dbReference type="EMBL" id="FOOH01000024">
    <property type="protein sequence ID" value="SFG06119.1"/>
    <property type="molecule type" value="Genomic_DNA"/>
</dbReference>
<dbReference type="FunFam" id="1.10.340.30:FF:000002">
    <property type="entry name" value="Adenine DNA glycosylase"/>
    <property type="match status" value="1"/>
</dbReference>
<evidence type="ECO:0000256" key="11">
    <source>
        <dbReference type="ARBA" id="ARBA00023014"/>
    </source>
</evidence>
<gene>
    <name evidence="16" type="ORF">SAMN04488033_12425</name>
</gene>
<dbReference type="CDD" id="cd03431">
    <property type="entry name" value="NUDIX_DNA_Glycosylase_C-MutY"/>
    <property type="match status" value="1"/>
</dbReference>
<name>A0A1I2NTR8_9FLAO</name>
<evidence type="ECO:0000313" key="16">
    <source>
        <dbReference type="EMBL" id="SFG06119.1"/>
    </source>
</evidence>
<accession>A0A1I2NTR8</accession>
<dbReference type="GO" id="GO:0034039">
    <property type="term" value="F:8-oxo-7,8-dihydroguanine DNA N-glycosylase activity"/>
    <property type="evidence" value="ECO:0007669"/>
    <property type="project" value="TreeGrafter"/>
</dbReference>
<dbReference type="InterPro" id="IPR044298">
    <property type="entry name" value="MIG/MutY"/>
</dbReference>
<keyword evidence="6" id="KW-0004">4Fe-4S</keyword>
<dbReference type="GO" id="GO:0051539">
    <property type="term" value="F:4 iron, 4 sulfur cluster binding"/>
    <property type="evidence" value="ECO:0007669"/>
    <property type="project" value="UniProtKB-UniRule"/>
</dbReference>
<dbReference type="InterPro" id="IPR023170">
    <property type="entry name" value="HhH_base_excis_C"/>
</dbReference>
<evidence type="ECO:0000256" key="1">
    <source>
        <dbReference type="ARBA" id="ARBA00000843"/>
    </source>
</evidence>
<keyword evidence="9" id="KW-0378">Hydrolase</keyword>
<dbReference type="InterPro" id="IPR029119">
    <property type="entry name" value="MutY_C"/>
</dbReference>
<dbReference type="InterPro" id="IPR003265">
    <property type="entry name" value="HhH-GPD_domain"/>
</dbReference>
<evidence type="ECO:0000256" key="8">
    <source>
        <dbReference type="ARBA" id="ARBA00022763"/>
    </source>
</evidence>
<dbReference type="Gene3D" id="1.10.1670.10">
    <property type="entry name" value="Helix-hairpin-Helix base-excision DNA repair enzymes (C-terminal)"/>
    <property type="match status" value="1"/>
</dbReference>
<protein>
    <recommendedName>
        <fullName evidence="5 14">Adenine DNA glycosylase</fullName>
        <ecNumber evidence="4 14">3.2.2.31</ecNumber>
    </recommendedName>
</protein>
<keyword evidence="11" id="KW-0411">Iron-sulfur</keyword>
<keyword evidence="8 14" id="KW-0227">DNA damage</keyword>
<dbReference type="Pfam" id="PF00633">
    <property type="entry name" value="HHH"/>
    <property type="match status" value="1"/>
</dbReference>
<keyword evidence="10 14" id="KW-0408">Iron</keyword>
<dbReference type="GO" id="GO:0000701">
    <property type="term" value="F:purine-specific mismatch base pair DNA N-glycosylase activity"/>
    <property type="evidence" value="ECO:0007669"/>
    <property type="project" value="UniProtKB-EC"/>
</dbReference>
<evidence type="ECO:0000256" key="2">
    <source>
        <dbReference type="ARBA" id="ARBA00002933"/>
    </source>
</evidence>
<evidence type="ECO:0000256" key="14">
    <source>
        <dbReference type="RuleBase" id="RU365096"/>
    </source>
</evidence>
<dbReference type="InterPro" id="IPR000445">
    <property type="entry name" value="HhH_motif"/>
</dbReference>
<keyword evidence="7" id="KW-0479">Metal-binding</keyword>
<comment type="cofactor">
    <cofactor evidence="14">
        <name>[4Fe-4S] cluster</name>
        <dbReference type="ChEBI" id="CHEBI:49883"/>
    </cofactor>
    <text evidence="14">Binds 1 [4Fe-4S] cluster.</text>
</comment>
<evidence type="ECO:0000256" key="7">
    <source>
        <dbReference type="ARBA" id="ARBA00022723"/>
    </source>
</evidence>
<dbReference type="InterPro" id="IPR005760">
    <property type="entry name" value="A/G_AdeGlyc_MutY"/>
</dbReference>
<dbReference type="InterPro" id="IPR015797">
    <property type="entry name" value="NUDIX_hydrolase-like_dom_sf"/>
</dbReference>
<dbReference type="EC" id="3.2.2.31" evidence="4 14"/>
<comment type="catalytic activity">
    <reaction evidence="1 14">
        <text>Hydrolyzes free adenine bases from 7,8-dihydro-8-oxoguanine:adenine mismatched double-stranded DNA, leaving an apurinic site.</text>
        <dbReference type="EC" id="3.2.2.31"/>
    </reaction>
</comment>
<evidence type="ECO:0000259" key="15">
    <source>
        <dbReference type="SMART" id="SM00478"/>
    </source>
</evidence>
<evidence type="ECO:0000256" key="3">
    <source>
        <dbReference type="ARBA" id="ARBA00008343"/>
    </source>
</evidence>
<sequence length="351" mass="40238">MVFSKVLIDWYLKNKRELPWRKTSDPYHIWLSEIMLQQTRIEQGLPYYKRFKSAFPSVLDLAAAPQEKVLKLWQGLGYYSRARNLHETAKYVAEELNGVFPDSYKDLKKLKGVGDYTAAAIASICYNEPVAVVDGNVYRVLARFFDIETPINSSAGIKEFKALASELLDEKNPSSFNQALMEFGALQCKPRNPLCETCPLISGCLAVEKNKIQELPVKLKKAKVKKRYFNYLVVFSEENKTLLQQRTGKGIWNGLYEFPLIETEEPVSEGDFPSEESIQDILGEQKLSLELHNKKPVVHKLSHQHIYTHFWWVKAEKVGKEGIPVKNVKDYPVPVLIANFLEETALETYSL</sequence>
<evidence type="ECO:0000256" key="10">
    <source>
        <dbReference type="ARBA" id="ARBA00023004"/>
    </source>
</evidence>
<dbReference type="Pfam" id="PF00730">
    <property type="entry name" value="HhH-GPD"/>
    <property type="match status" value="1"/>
</dbReference>
<dbReference type="SUPFAM" id="SSF55811">
    <property type="entry name" value="Nudix"/>
    <property type="match status" value="1"/>
</dbReference>
<dbReference type="RefSeq" id="WP_075325598.1">
    <property type="nucleotide sequence ID" value="NZ_FOOH01000024.1"/>
</dbReference>
<comment type="function">
    <text evidence="2">Adenine glycosylase active on G-A mispairs. MutY also corrects error-prone DNA synthesis past GO lesions which are due to the oxidatively damaged form of guanine: 7,8-dihydro-8-oxoguanine (8-oxo-dGTP).</text>
</comment>
<dbReference type="Proteomes" id="UP000199116">
    <property type="component" value="Unassembled WGS sequence"/>
</dbReference>
<dbReference type="GO" id="GO:0006284">
    <property type="term" value="P:base-excision repair"/>
    <property type="evidence" value="ECO:0007669"/>
    <property type="project" value="UniProtKB-UniRule"/>
</dbReference>
<keyword evidence="12" id="KW-0234">DNA repair</keyword>
<evidence type="ECO:0000256" key="6">
    <source>
        <dbReference type="ARBA" id="ARBA00022485"/>
    </source>
</evidence>
<evidence type="ECO:0000256" key="4">
    <source>
        <dbReference type="ARBA" id="ARBA00012045"/>
    </source>
</evidence>
<comment type="similarity">
    <text evidence="3 14">Belongs to the Nth/MutY family.</text>
</comment>
<dbReference type="Gene3D" id="1.10.340.30">
    <property type="entry name" value="Hypothetical protein, domain 2"/>
    <property type="match status" value="1"/>
</dbReference>
<dbReference type="NCBIfam" id="TIGR01084">
    <property type="entry name" value="mutY"/>
    <property type="match status" value="1"/>
</dbReference>
<dbReference type="Gene3D" id="3.90.79.10">
    <property type="entry name" value="Nucleoside Triphosphate Pyrophosphohydrolase"/>
    <property type="match status" value="1"/>
</dbReference>
<dbReference type="GO" id="GO:0035485">
    <property type="term" value="F:adenine/guanine mispair binding"/>
    <property type="evidence" value="ECO:0007669"/>
    <property type="project" value="TreeGrafter"/>
</dbReference>
<proteinExistence type="inferred from homology"/>
<keyword evidence="13 14" id="KW-0326">Glycosidase</keyword>
<dbReference type="InterPro" id="IPR011257">
    <property type="entry name" value="DNA_glycosylase"/>
</dbReference>
<dbReference type="SUPFAM" id="SSF48150">
    <property type="entry name" value="DNA-glycosylase"/>
    <property type="match status" value="1"/>
</dbReference>
<dbReference type="PANTHER" id="PTHR42944">
    <property type="entry name" value="ADENINE DNA GLYCOSYLASE"/>
    <property type="match status" value="1"/>
</dbReference>
<dbReference type="SMART" id="SM00478">
    <property type="entry name" value="ENDO3c"/>
    <property type="match status" value="1"/>
</dbReference>
<dbReference type="GO" id="GO:0006298">
    <property type="term" value="P:mismatch repair"/>
    <property type="evidence" value="ECO:0007669"/>
    <property type="project" value="TreeGrafter"/>
</dbReference>
<dbReference type="AlphaFoldDB" id="A0A1I2NTR8"/>
<dbReference type="SMART" id="SM00525">
    <property type="entry name" value="FES"/>
    <property type="match status" value="1"/>
</dbReference>
<dbReference type="CDD" id="cd00056">
    <property type="entry name" value="ENDO3c"/>
    <property type="match status" value="1"/>
</dbReference>
<reference evidence="17" key="1">
    <citation type="submission" date="2016-10" db="EMBL/GenBank/DDBJ databases">
        <authorList>
            <person name="Varghese N."/>
            <person name="Submissions S."/>
        </authorList>
    </citation>
    <scope>NUCLEOTIDE SEQUENCE [LARGE SCALE GENOMIC DNA]</scope>
    <source>
        <strain evidence="17">DSM 23515</strain>
    </source>
</reference>
<organism evidence="16 17">
    <name type="scientific">Salegentibacter agarivorans</name>
    <dbReference type="NCBI Taxonomy" id="345907"/>
    <lineage>
        <taxon>Bacteria</taxon>
        <taxon>Pseudomonadati</taxon>
        <taxon>Bacteroidota</taxon>
        <taxon>Flavobacteriia</taxon>
        <taxon>Flavobacteriales</taxon>
        <taxon>Flavobacteriaceae</taxon>
        <taxon>Salegentibacter</taxon>
    </lineage>
</organism>
<evidence type="ECO:0000256" key="5">
    <source>
        <dbReference type="ARBA" id="ARBA00022023"/>
    </source>
</evidence>
<dbReference type="Pfam" id="PF14815">
    <property type="entry name" value="NUDIX_4"/>
    <property type="match status" value="1"/>
</dbReference>
<feature type="domain" description="HhH-GPD" evidence="15">
    <location>
        <begin position="35"/>
        <end position="186"/>
    </location>
</feature>
<dbReference type="Pfam" id="PF10576">
    <property type="entry name" value="EndIII_4Fe-2S"/>
    <property type="match status" value="1"/>
</dbReference>
<evidence type="ECO:0000313" key="17">
    <source>
        <dbReference type="Proteomes" id="UP000199116"/>
    </source>
</evidence>
<dbReference type="InterPro" id="IPR004035">
    <property type="entry name" value="Endouclease-III_FeS-bd_BS"/>
</dbReference>